<dbReference type="EMBL" id="FNFF01000032">
    <property type="protein sequence ID" value="SDL37905.1"/>
    <property type="molecule type" value="Genomic_DNA"/>
</dbReference>
<name>A0A1G9JKW8_9ACTN</name>
<evidence type="ECO:0000256" key="1">
    <source>
        <dbReference type="SAM" id="Phobius"/>
    </source>
</evidence>
<dbReference type="AlphaFoldDB" id="A0A1G9JKW8"/>
<reference evidence="2 3" key="1">
    <citation type="submission" date="2016-10" db="EMBL/GenBank/DDBJ databases">
        <authorList>
            <person name="de Groot N.N."/>
        </authorList>
    </citation>
    <scope>NUCLEOTIDE SEQUENCE [LARGE SCALE GENOMIC DNA]</scope>
    <source>
        <strain evidence="2 3">CGMCC 4.5727</strain>
    </source>
</reference>
<proteinExistence type="predicted"/>
<protein>
    <submittedName>
        <fullName evidence="2">Uncharacterized protein</fullName>
    </submittedName>
</protein>
<organism evidence="2 3">
    <name type="scientific">Streptomyces indicus</name>
    <dbReference type="NCBI Taxonomy" id="417292"/>
    <lineage>
        <taxon>Bacteria</taxon>
        <taxon>Bacillati</taxon>
        <taxon>Actinomycetota</taxon>
        <taxon>Actinomycetes</taxon>
        <taxon>Kitasatosporales</taxon>
        <taxon>Streptomycetaceae</taxon>
        <taxon>Streptomyces</taxon>
    </lineage>
</organism>
<keyword evidence="1" id="KW-1133">Transmembrane helix</keyword>
<keyword evidence="1" id="KW-0472">Membrane</keyword>
<evidence type="ECO:0000313" key="2">
    <source>
        <dbReference type="EMBL" id="SDL37905.1"/>
    </source>
</evidence>
<keyword evidence="1" id="KW-0812">Transmembrane</keyword>
<gene>
    <name evidence="2" type="ORF">SAMN05421806_13211</name>
</gene>
<keyword evidence="3" id="KW-1185">Reference proteome</keyword>
<dbReference type="OrthoDB" id="4324925at2"/>
<accession>A0A1G9JKW8</accession>
<dbReference type="STRING" id="417292.SAMN05421806_13211"/>
<evidence type="ECO:0000313" key="3">
    <source>
        <dbReference type="Proteomes" id="UP000199155"/>
    </source>
</evidence>
<sequence length="81" mass="8342">MSASFTPPRLLILAAPAGIYPTITLSPETGWTWSAAIGAVIFALVLFGPALIRSAAKASAVRAATKKAKAAETSTKKEGKK</sequence>
<dbReference type="RefSeq" id="WP_093618153.1">
    <property type="nucleotide sequence ID" value="NZ_FNFF01000032.1"/>
</dbReference>
<feature type="transmembrane region" description="Helical" evidence="1">
    <location>
        <begin position="31"/>
        <end position="52"/>
    </location>
</feature>
<dbReference type="Proteomes" id="UP000199155">
    <property type="component" value="Unassembled WGS sequence"/>
</dbReference>